<dbReference type="AlphaFoldDB" id="A0A0G1GMK6"/>
<evidence type="ECO:0008006" key="4">
    <source>
        <dbReference type="Google" id="ProtNLM"/>
    </source>
</evidence>
<proteinExistence type="predicted"/>
<feature type="compositionally biased region" description="Basic and acidic residues" evidence="1">
    <location>
        <begin position="26"/>
        <end position="42"/>
    </location>
</feature>
<name>A0A0G1GMK6_9BACT</name>
<comment type="caution">
    <text evidence="2">The sequence shown here is derived from an EMBL/GenBank/DDBJ whole genome shotgun (WGS) entry which is preliminary data.</text>
</comment>
<reference evidence="2 3" key="1">
    <citation type="journal article" date="2015" name="Nature">
        <title>rRNA introns, odd ribosomes, and small enigmatic genomes across a large radiation of phyla.</title>
        <authorList>
            <person name="Brown C.T."/>
            <person name="Hug L.A."/>
            <person name="Thomas B.C."/>
            <person name="Sharon I."/>
            <person name="Castelle C.J."/>
            <person name="Singh A."/>
            <person name="Wilkins M.J."/>
            <person name="Williams K.H."/>
            <person name="Banfield J.F."/>
        </authorList>
    </citation>
    <scope>NUCLEOTIDE SEQUENCE [LARGE SCALE GENOMIC DNA]</scope>
</reference>
<protein>
    <recommendedName>
        <fullName evidence="4">Transcription elongation factor GreA/GreB C-terminal domain-containing protein</fullName>
    </recommendedName>
</protein>
<gene>
    <name evidence="2" type="ORF">UW23_C0005G0013</name>
</gene>
<dbReference type="Proteomes" id="UP000034069">
    <property type="component" value="Unassembled WGS sequence"/>
</dbReference>
<organism evidence="2 3">
    <name type="scientific">Candidatus Collierbacteria bacterium GW2011_GWA1_44_12</name>
    <dbReference type="NCBI Taxonomy" id="1618376"/>
    <lineage>
        <taxon>Bacteria</taxon>
        <taxon>Candidatus Collieribacteriota</taxon>
    </lineage>
</organism>
<dbReference type="EMBL" id="LCHN01000005">
    <property type="protein sequence ID" value="KKT36181.1"/>
    <property type="molecule type" value="Genomic_DNA"/>
</dbReference>
<evidence type="ECO:0000313" key="3">
    <source>
        <dbReference type="Proteomes" id="UP000034069"/>
    </source>
</evidence>
<feature type="region of interest" description="Disordered" evidence="1">
    <location>
        <begin position="26"/>
        <end position="46"/>
    </location>
</feature>
<evidence type="ECO:0000313" key="2">
    <source>
        <dbReference type="EMBL" id="KKT36181.1"/>
    </source>
</evidence>
<accession>A0A0G1GMK6</accession>
<evidence type="ECO:0000256" key="1">
    <source>
        <dbReference type="SAM" id="MobiDB-lite"/>
    </source>
</evidence>
<sequence>MINLSDILDQKIAFLEKHLQSAIFERDHSATPMESHSDKSRQLAEQMIDSLNDEKKRLLSLKREIKNVLPVLFTLSTPVGDKQFALVPKGLGGERTGDITLVSQDSPLGQKLTGSKVGDDIDLNGSTFRILNIR</sequence>